<gene>
    <name evidence="2" type="ORF">S06H3_17209</name>
</gene>
<sequence length="38" mass="4315">ALVHQYKRKTGELGQSGKPDPKRLFISNKIIATKESFQ</sequence>
<proteinExistence type="predicted"/>
<organism evidence="2">
    <name type="scientific">marine sediment metagenome</name>
    <dbReference type="NCBI Taxonomy" id="412755"/>
    <lineage>
        <taxon>unclassified sequences</taxon>
        <taxon>metagenomes</taxon>
        <taxon>ecological metagenomes</taxon>
    </lineage>
</organism>
<evidence type="ECO:0000256" key="1">
    <source>
        <dbReference type="SAM" id="MobiDB-lite"/>
    </source>
</evidence>
<evidence type="ECO:0000313" key="2">
    <source>
        <dbReference type="EMBL" id="GAI05455.1"/>
    </source>
</evidence>
<protein>
    <submittedName>
        <fullName evidence="2">Uncharacterized protein</fullName>
    </submittedName>
</protein>
<accession>X1LSV7</accession>
<feature type="region of interest" description="Disordered" evidence="1">
    <location>
        <begin position="1"/>
        <end position="20"/>
    </location>
</feature>
<comment type="caution">
    <text evidence="2">The sequence shown here is derived from an EMBL/GenBank/DDBJ whole genome shotgun (WGS) entry which is preliminary data.</text>
</comment>
<dbReference type="AlphaFoldDB" id="X1LSV7"/>
<feature type="non-terminal residue" evidence="2">
    <location>
        <position position="1"/>
    </location>
</feature>
<dbReference type="EMBL" id="BARV01008584">
    <property type="protein sequence ID" value="GAI05455.1"/>
    <property type="molecule type" value="Genomic_DNA"/>
</dbReference>
<reference evidence="2" key="1">
    <citation type="journal article" date="2014" name="Front. Microbiol.">
        <title>High frequency of phylogenetically diverse reductive dehalogenase-homologous genes in deep subseafloor sedimentary metagenomes.</title>
        <authorList>
            <person name="Kawai M."/>
            <person name="Futagami T."/>
            <person name="Toyoda A."/>
            <person name="Takaki Y."/>
            <person name="Nishi S."/>
            <person name="Hori S."/>
            <person name="Arai W."/>
            <person name="Tsubouchi T."/>
            <person name="Morono Y."/>
            <person name="Uchiyama I."/>
            <person name="Ito T."/>
            <person name="Fujiyama A."/>
            <person name="Inagaki F."/>
            <person name="Takami H."/>
        </authorList>
    </citation>
    <scope>NUCLEOTIDE SEQUENCE</scope>
    <source>
        <strain evidence="2">Expedition CK06-06</strain>
    </source>
</reference>
<name>X1LSV7_9ZZZZ</name>